<sequence>MLAIKTPQHYLNQDGISGKIGQFVAPLAQKVLIVTSPRAWSAVESTVTTSLQQHQITFHLSYLPGDCTRAAIDELAAQARQQGAELIIGVGGGRVLDSAKAVGQILGQLPVITLPTIAATCAAWSPISVLYDESGAHIGPLPLARLPVWVLVDSQVIAKTSPRYLNAGIIDALAKWYEFLPYLRHGDDGLALILKSQVAKQALDTFNTYGQQAIASNQRQEVSVALRKVIDAVIALAGLANSMADDIPRIGIAHAIHNSMTRLPELHHWLHGEKVGFGLVAQSFIEHPEKADRNELLSLLARFGGPLTLDDLGLNPHDTRVKKIAEGVAIAPNIAARLPFSLAPEHIELALLATQSLRVEVVNH</sequence>
<evidence type="ECO:0000259" key="3">
    <source>
        <dbReference type="Pfam" id="PF00465"/>
    </source>
</evidence>
<keyword evidence="1" id="KW-0479">Metal-binding</keyword>
<protein>
    <submittedName>
        <fullName evidence="4">Iron-containing alcohol dehydrogenase family protein</fullName>
    </submittedName>
</protein>
<dbReference type="Gene3D" id="3.40.50.1970">
    <property type="match status" value="1"/>
</dbReference>
<feature type="domain" description="Alcohol dehydrogenase iron-type/glycerol dehydrogenase GldA" evidence="3">
    <location>
        <begin position="7"/>
        <end position="153"/>
    </location>
</feature>
<dbReference type="EMBL" id="CP104006">
    <property type="protein sequence ID" value="UWM44257.1"/>
    <property type="molecule type" value="Genomic_DNA"/>
</dbReference>
<gene>
    <name evidence="4" type="ORF">N0H69_16410</name>
</gene>
<dbReference type="PANTHER" id="PTHR43616:SF3">
    <property type="entry name" value="HYDROXYCARBOXYLATE DEHYDROGENASE A"/>
    <property type="match status" value="1"/>
</dbReference>
<name>A0ABY5ULE0_9GAMM</name>
<dbReference type="GeneID" id="75141615"/>
<dbReference type="Gene3D" id="1.20.1090.10">
    <property type="entry name" value="Dehydroquinate synthase-like - alpha domain"/>
    <property type="match status" value="1"/>
</dbReference>
<dbReference type="Pfam" id="PF00465">
    <property type="entry name" value="Fe-ADH"/>
    <property type="match status" value="1"/>
</dbReference>
<evidence type="ECO:0000313" key="5">
    <source>
        <dbReference type="Proteomes" id="UP001057860"/>
    </source>
</evidence>
<dbReference type="InterPro" id="IPR016205">
    <property type="entry name" value="Glycerol_DH"/>
</dbReference>
<proteinExistence type="predicted"/>
<reference evidence="4" key="1">
    <citation type="submission" date="2022-08" db="EMBL/GenBank/DDBJ databases">
        <authorList>
            <person name="Bogun A."/>
            <person name="Kislichkina A."/>
            <person name="Solomentsev V."/>
            <person name="Skryabin Y."/>
            <person name="Sizova A."/>
            <person name="Platonov M."/>
            <person name="Dentovskaya S."/>
        </authorList>
    </citation>
    <scope>NUCLEOTIDE SEQUENCE</scope>
    <source>
        <strain evidence="4">SCPM-O-B-7604</strain>
    </source>
</reference>
<dbReference type="PIRSF" id="PIRSF000112">
    <property type="entry name" value="Glycerol_dehydrogenase"/>
    <property type="match status" value="1"/>
</dbReference>
<dbReference type="Proteomes" id="UP001057860">
    <property type="component" value="Chromosome"/>
</dbReference>
<dbReference type="CDD" id="cd08550">
    <property type="entry name" value="GlyDH-like"/>
    <property type="match status" value="1"/>
</dbReference>
<keyword evidence="5" id="KW-1185">Reference proteome</keyword>
<dbReference type="SUPFAM" id="SSF56796">
    <property type="entry name" value="Dehydroquinate synthase-like"/>
    <property type="match status" value="1"/>
</dbReference>
<dbReference type="RefSeq" id="WP_050151314.1">
    <property type="nucleotide sequence ID" value="NZ_CP104006.1"/>
</dbReference>
<dbReference type="PANTHER" id="PTHR43616">
    <property type="entry name" value="GLYCEROL DEHYDROGENASE"/>
    <property type="match status" value="1"/>
</dbReference>
<evidence type="ECO:0000256" key="1">
    <source>
        <dbReference type="ARBA" id="ARBA00022723"/>
    </source>
</evidence>
<dbReference type="InterPro" id="IPR001670">
    <property type="entry name" value="ADH_Fe/GldA"/>
</dbReference>
<organism evidence="4 5">
    <name type="scientific">Yersinia alsatica</name>
    <dbReference type="NCBI Taxonomy" id="2890317"/>
    <lineage>
        <taxon>Bacteria</taxon>
        <taxon>Pseudomonadati</taxon>
        <taxon>Pseudomonadota</taxon>
        <taxon>Gammaproteobacteria</taxon>
        <taxon>Enterobacterales</taxon>
        <taxon>Yersiniaceae</taxon>
        <taxon>Yersinia</taxon>
    </lineage>
</organism>
<accession>A0ABY5ULE0</accession>
<evidence type="ECO:0000256" key="2">
    <source>
        <dbReference type="ARBA" id="ARBA00023002"/>
    </source>
</evidence>
<keyword evidence="2" id="KW-0560">Oxidoreductase</keyword>
<evidence type="ECO:0000313" key="4">
    <source>
        <dbReference type="EMBL" id="UWM44257.1"/>
    </source>
</evidence>